<dbReference type="AlphaFoldDB" id="A0A5Q6PKA2"/>
<organism evidence="1 2">
    <name type="scientific">Vibrio cholerae</name>
    <dbReference type="NCBI Taxonomy" id="666"/>
    <lineage>
        <taxon>Bacteria</taxon>
        <taxon>Pseudomonadati</taxon>
        <taxon>Pseudomonadota</taxon>
        <taxon>Gammaproteobacteria</taxon>
        <taxon>Vibrionales</taxon>
        <taxon>Vibrionaceae</taxon>
        <taxon>Vibrio</taxon>
    </lineage>
</organism>
<reference evidence="1 2" key="1">
    <citation type="submission" date="2019-09" db="EMBL/GenBank/DDBJ databases">
        <authorList>
            <person name="Kritzky A."/>
            <person name="Schelkanova E.Y."/>
            <person name="Alkhova Z.V."/>
            <person name="Smirnova N.I."/>
        </authorList>
    </citation>
    <scope>NUCLEOTIDE SEQUENCE [LARGE SCALE GENOMIC DNA]</scope>
    <source>
        <strain evidence="1 2">M1526</strain>
    </source>
</reference>
<evidence type="ECO:0000313" key="1">
    <source>
        <dbReference type="EMBL" id="KAA1255276.1"/>
    </source>
</evidence>
<gene>
    <name evidence="1" type="ORF">F0M16_08650</name>
</gene>
<dbReference type="EMBL" id="VUAA01000007">
    <property type="protein sequence ID" value="KAA1255276.1"/>
    <property type="molecule type" value="Genomic_DNA"/>
</dbReference>
<comment type="caution">
    <text evidence="1">The sequence shown here is derived from an EMBL/GenBank/DDBJ whole genome shotgun (WGS) entry which is preliminary data.</text>
</comment>
<accession>A0A5Q6PKA2</accession>
<name>A0A5Q6PKA2_VIBCL</name>
<protein>
    <submittedName>
        <fullName evidence="1">Uncharacterized protein</fullName>
    </submittedName>
</protein>
<dbReference type="Proteomes" id="UP000323225">
    <property type="component" value="Unassembled WGS sequence"/>
</dbReference>
<sequence>MNSKRIESLIDDNMMKIGFILGLGVGGITDTDKVIIKKTMLYRLKNTKSDLAAYLEGLDDIKFCEQVLNTASYWIEKEFDNSRVNGLRKEKERLSENFYNRLMVRYKARLIKEFRGLSETSTMYRDTISKINNKYIYDTPFDEDDISKYIKNSIVIAKSCHYKIKSGLLLLELMGICNSIQLALAHICYYSYIHESNNFLLELGKKSRSEFLDEWVSRHVSITEKQTINHDSLYKTKDLSSLSQYIDDLINSIDSLAETDTFWDNVKTNIEISRTTLAVISSCKYQIIRIDK</sequence>
<proteinExistence type="predicted"/>
<evidence type="ECO:0000313" key="2">
    <source>
        <dbReference type="Proteomes" id="UP000323225"/>
    </source>
</evidence>